<accession>A0A544VSW8</accession>
<dbReference type="PANTHER" id="PTHR20883:SF48">
    <property type="entry name" value="ECTOINE DIOXYGENASE"/>
    <property type="match status" value="1"/>
</dbReference>
<dbReference type="PANTHER" id="PTHR20883">
    <property type="entry name" value="PHYTANOYL-COA DIOXYGENASE DOMAIN CONTAINING 1"/>
    <property type="match status" value="1"/>
</dbReference>
<gene>
    <name evidence="2" type="ORF">D8S82_28920</name>
</gene>
<evidence type="ECO:0000313" key="2">
    <source>
        <dbReference type="EMBL" id="TQR83077.1"/>
    </source>
</evidence>
<keyword evidence="2" id="KW-0560">Oxidoreductase</keyword>
<comment type="caution">
    <text evidence="2">The sequence shown here is derived from an EMBL/GenBank/DDBJ whole genome shotgun (WGS) entry which is preliminary data.</text>
</comment>
<dbReference type="RefSeq" id="WP_142555387.1">
    <property type="nucleotide sequence ID" value="NZ_VIFX01000052.1"/>
</dbReference>
<dbReference type="SUPFAM" id="SSF51197">
    <property type="entry name" value="Clavaminate synthase-like"/>
    <property type="match status" value="1"/>
</dbReference>
<dbReference type="Pfam" id="PF05721">
    <property type="entry name" value="PhyH"/>
    <property type="match status" value="1"/>
</dbReference>
<dbReference type="AlphaFoldDB" id="A0A544VSW8"/>
<dbReference type="Proteomes" id="UP000315759">
    <property type="component" value="Unassembled WGS sequence"/>
</dbReference>
<reference evidence="2 3" key="1">
    <citation type="submission" date="2018-10" db="EMBL/GenBank/DDBJ databases">
        <title>Draft genome of Mycobacterium hodleri strain B.</title>
        <authorList>
            <person name="Amande T.J."/>
            <person name="Mcgenity T.J."/>
        </authorList>
    </citation>
    <scope>NUCLEOTIDE SEQUENCE [LARGE SCALE GENOMIC DNA]</scope>
    <source>
        <strain evidence="2 3">B</strain>
    </source>
</reference>
<evidence type="ECO:0000256" key="1">
    <source>
        <dbReference type="ARBA" id="ARBA00005830"/>
    </source>
</evidence>
<proteinExistence type="inferred from homology"/>
<dbReference type="InterPro" id="IPR008775">
    <property type="entry name" value="Phytyl_CoA_dOase-like"/>
</dbReference>
<dbReference type="GO" id="GO:0016706">
    <property type="term" value="F:2-oxoglutarate-dependent dioxygenase activity"/>
    <property type="evidence" value="ECO:0007669"/>
    <property type="project" value="UniProtKB-ARBA"/>
</dbReference>
<sequence>MIRNPHLSDTTAAGTASDVAVEWDRGNDQWWDWYMSLADGPAPDGPLVDPPAHDPGPLPSDDEIVAELAVAYPLTDAQIDKFRTDAFVKLPGVLSPGAVQRLRMRLRTLLDEAVDPEVGFQSREMMWLEDDLVRAAVLSPRIGGISAALLGTERVRLYHDNALSKEPGAGRTPWHFDAHHFPLDSPEVLTAWIPLQPTPREMGPLAFARGADVGNLVADLQFDKHGTSYDRGVSEVFRAQAVQVEDGPFAAGEVSFHGANCFHTAGANRTTKARVVLANTYFADGTRVVPSPTMVSGDWRKFIPGAEPGQVVASPRNPLLEPCVA</sequence>
<dbReference type="GO" id="GO:0005506">
    <property type="term" value="F:iron ion binding"/>
    <property type="evidence" value="ECO:0007669"/>
    <property type="project" value="UniProtKB-ARBA"/>
</dbReference>
<evidence type="ECO:0000313" key="3">
    <source>
        <dbReference type="Proteomes" id="UP000315759"/>
    </source>
</evidence>
<keyword evidence="3" id="KW-1185">Reference proteome</keyword>
<keyword evidence="2" id="KW-0223">Dioxygenase</keyword>
<dbReference type="Gene3D" id="2.60.120.620">
    <property type="entry name" value="q2cbj1_9rhob like domain"/>
    <property type="match status" value="1"/>
</dbReference>
<name>A0A544VSW8_9MYCO</name>
<organism evidence="2 3">
    <name type="scientific">Mycolicibacterium hodleri</name>
    <dbReference type="NCBI Taxonomy" id="49897"/>
    <lineage>
        <taxon>Bacteria</taxon>
        <taxon>Bacillati</taxon>
        <taxon>Actinomycetota</taxon>
        <taxon>Actinomycetes</taxon>
        <taxon>Mycobacteriales</taxon>
        <taxon>Mycobacteriaceae</taxon>
        <taxon>Mycolicibacterium</taxon>
    </lineage>
</organism>
<dbReference type="EMBL" id="VIFX01000052">
    <property type="protein sequence ID" value="TQR83077.1"/>
    <property type="molecule type" value="Genomic_DNA"/>
</dbReference>
<protein>
    <submittedName>
        <fullName evidence="2">Phytanoyl-CoA dioxygenase family protein</fullName>
    </submittedName>
</protein>
<comment type="similarity">
    <text evidence="1">Belongs to the PhyH family.</text>
</comment>